<protein>
    <submittedName>
        <fullName evidence="2">Zinc ribbon domain-containing protein</fullName>
    </submittedName>
</protein>
<evidence type="ECO:0000259" key="1">
    <source>
        <dbReference type="SMART" id="SM00834"/>
    </source>
</evidence>
<dbReference type="NCBIfam" id="TIGR02605">
    <property type="entry name" value="CxxC_CxxC_SSSS"/>
    <property type="match status" value="1"/>
</dbReference>
<gene>
    <name evidence="2" type="ORF">ENV75_05455</name>
</gene>
<dbReference type="Gene3D" id="2.20.28.30">
    <property type="entry name" value="RNA polymerase ii, chain L"/>
    <property type="match status" value="1"/>
</dbReference>
<evidence type="ECO:0000313" key="2">
    <source>
        <dbReference type="EMBL" id="HGG99876.1"/>
    </source>
</evidence>
<sequence>MPLYEFQCQKCNETFTKKMSISEMEKKKIRCPKCKSQKVKKVISGFYSVTSKKS</sequence>
<proteinExistence type="predicted"/>
<dbReference type="AlphaFoldDB" id="A0A7C4AJU9"/>
<dbReference type="Pfam" id="PF09723">
    <property type="entry name" value="Zn_ribbon_8"/>
    <property type="match status" value="1"/>
</dbReference>
<dbReference type="EMBL" id="DTHO01000060">
    <property type="protein sequence ID" value="HGG99876.1"/>
    <property type="molecule type" value="Genomic_DNA"/>
</dbReference>
<dbReference type="SMART" id="SM00834">
    <property type="entry name" value="CxxC_CXXC_SSSS"/>
    <property type="match status" value="1"/>
</dbReference>
<feature type="domain" description="Putative regulatory protein FmdB zinc ribbon" evidence="1">
    <location>
        <begin position="1"/>
        <end position="44"/>
    </location>
</feature>
<organism evidence="2">
    <name type="scientific">Thermodesulfovibrio aggregans</name>
    <dbReference type="NCBI Taxonomy" id="86166"/>
    <lineage>
        <taxon>Bacteria</taxon>
        <taxon>Pseudomonadati</taxon>
        <taxon>Nitrospirota</taxon>
        <taxon>Thermodesulfovibrionia</taxon>
        <taxon>Thermodesulfovibrionales</taxon>
        <taxon>Thermodesulfovibrionaceae</taxon>
        <taxon>Thermodesulfovibrio</taxon>
    </lineage>
</organism>
<name>A0A7C4AJU9_9BACT</name>
<dbReference type="InterPro" id="IPR013429">
    <property type="entry name" value="Regulatory_FmdB_Zinc_ribbon"/>
</dbReference>
<accession>A0A7C4AJU9</accession>
<reference evidence="2" key="1">
    <citation type="journal article" date="2020" name="mSystems">
        <title>Genome- and Community-Level Interaction Insights into Carbon Utilization and Element Cycling Functions of Hydrothermarchaeota in Hydrothermal Sediment.</title>
        <authorList>
            <person name="Zhou Z."/>
            <person name="Liu Y."/>
            <person name="Xu W."/>
            <person name="Pan J."/>
            <person name="Luo Z.H."/>
            <person name="Li M."/>
        </authorList>
    </citation>
    <scope>NUCLEOTIDE SEQUENCE [LARGE SCALE GENOMIC DNA]</scope>
    <source>
        <strain evidence="2">SpSt-788</strain>
    </source>
</reference>
<comment type="caution">
    <text evidence="2">The sequence shown here is derived from an EMBL/GenBank/DDBJ whole genome shotgun (WGS) entry which is preliminary data.</text>
</comment>